<keyword evidence="1" id="KW-0732">Signal</keyword>
<proteinExistence type="predicted"/>
<dbReference type="AlphaFoldDB" id="A0A815AYS6"/>
<keyword evidence="7" id="KW-1185">Reference proteome</keyword>
<evidence type="ECO:0000256" key="1">
    <source>
        <dbReference type="ARBA" id="ARBA00022729"/>
    </source>
</evidence>
<evidence type="ECO:0000256" key="2">
    <source>
        <dbReference type="ARBA" id="ARBA00022737"/>
    </source>
</evidence>
<dbReference type="Proteomes" id="UP000663829">
    <property type="component" value="Unassembled WGS sequence"/>
</dbReference>
<dbReference type="PANTHER" id="PTHR10680">
    <property type="entry name" value="PEPTIDYL-GLYCINE ALPHA-AMIDATING MONOOXYGENASE"/>
    <property type="match status" value="1"/>
</dbReference>
<dbReference type="GO" id="GO:0005576">
    <property type="term" value="C:extracellular region"/>
    <property type="evidence" value="ECO:0007669"/>
    <property type="project" value="TreeGrafter"/>
</dbReference>
<comment type="caution">
    <text evidence="5">The sequence shown here is derived from an EMBL/GenBank/DDBJ whole genome shotgun (WGS) entry which is preliminary data.</text>
</comment>
<evidence type="ECO:0000313" key="7">
    <source>
        <dbReference type="Proteomes" id="UP000663829"/>
    </source>
</evidence>
<evidence type="ECO:0000256" key="3">
    <source>
        <dbReference type="ARBA" id="ARBA00023180"/>
    </source>
</evidence>
<evidence type="ECO:0000313" key="6">
    <source>
        <dbReference type="EMBL" id="CAF4043422.1"/>
    </source>
</evidence>
<dbReference type="SUPFAM" id="SSF63829">
    <property type="entry name" value="Calcium-dependent phosphotriesterase"/>
    <property type="match status" value="1"/>
</dbReference>
<dbReference type="PROSITE" id="PS51125">
    <property type="entry name" value="NHL"/>
    <property type="match status" value="1"/>
</dbReference>
<evidence type="ECO:0000256" key="4">
    <source>
        <dbReference type="PROSITE-ProRule" id="PRU00504"/>
    </source>
</evidence>
<reference evidence="5" key="1">
    <citation type="submission" date="2021-02" db="EMBL/GenBank/DDBJ databases">
        <authorList>
            <person name="Nowell W R."/>
        </authorList>
    </citation>
    <scope>NUCLEOTIDE SEQUENCE</scope>
</reference>
<accession>A0A815AYS6</accession>
<dbReference type="InterPro" id="IPR001258">
    <property type="entry name" value="NHL_repeat"/>
</dbReference>
<evidence type="ECO:0008006" key="8">
    <source>
        <dbReference type="Google" id="ProtNLM"/>
    </source>
</evidence>
<dbReference type="PANTHER" id="PTHR10680:SF14">
    <property type="entry name" value="PEPTIDYL-GLYCINE ALPHA-AMIDATING MONOOXYGENASE"/>
    <property type="match status" value="1"/>
</dbReference>
<evidence type="ECO:0000313" key="5">
    <source>
        <dbReference type="EMBL" id="CAF1263578.1"/>
    </source>
</evidence>
<dbReference type="EMBL" id="CAJNOQ010010881">
    <property type="protein sequence ID" value="CAF1263578.1"/>
    <property type="molecule type" value="Genomic_DNA"/>
</dbReference>
<keyword evidence="3" id="KW-0325">Glycoprotein</keyword>
<dbReference type="InterPro" id="IPR011042">
    <property type="entry name" value="6-blade_b-propeller_TolB-like"/>
</dbReference>
<name>A0A815AYS6_9BILA</name>
<feature type="repeat" description="NHL" evidence="4">
    <location>
        <begin position="241"/>
        <end position="280"/>
    </location>
</feature>
<dbReference type="CDD" id="cd05819">
    <property type="entry name" value="NHL"/>
    <property type="match status" value="1"/>
</dbReference>
<sequence>MHTPTGLYIRNDVLYISDAADNPQVYSMATSATVKSSYIPSMTQNVAPQSVYIDQLGNVYVPDSLTACVIKFDSTLTVAGSIVAVGNINAPGADLSSLDGPNHLTFDSAETYMYIADTNNNRIIRFPSTAVSGNNGTVVAGATSGDLNLPYGVYYDSSADYLYIANAQANTILKWKPFASSGTVIAGVSGIAGSSSTLLFLPSSVYFDSQSGLLYVNDAGNARIMVYCQSSQTGTMIAGTGKTGNSATELNFPYEIAFDSSSNLYVLDGENSRIQKFSKLS</sequence>
<organism evidence="5 7">
    <name type="scientific">Didymodactylos carnosus</name>
    <dbReference type="NCBI Taxonomy" id="1234261"/>
    <lineage>
        <taxon>Eukaryota</taxon>
        <taxon>Metazoa</taxon>
        <taxon>Spiralia</taxon>
        <taxon>Gnathifera</taxon>
        <taxon>Rotifera</taxon>
        <taxon>Eurotatoria</taxon>
        <taxon>Bdelloidea</taxon>
        <taxon>Philodinida</taxon>
        <taxon>Philodinidae</taxon>
        <taxon>Didymodactylos</taxon>
    </lineage>
</organism>
<protein>
    <recommendedName>
        <fullName evidence="8">NHL repeat-containing protein</fullName>
    </recommendedName>
</protein>
<keyword evidence="2" id="KW-0677">Repeat</keyword>
<dbReference type="EMBL" id="CAJOBC010019779">
    <property type="protein sequence ID" value="CAF4043422.1"/>
    <property type="molecule type" value="Genomic_DNA"/>
</dbReference>
<dbReference type="OrthoDB" id="654191at2759"/>
<dbReference type="Proteomes" id="UP000681722">
    <property type="component" value="Unassembled WGS sequence"/>
</dbReference>
<gene>
    <name evidence="5" type="ORF">GPM918_LOCUS26730</name>
    <name evidence="6" type="ORF">SRO942_LOCUS26932</name>
</gene>
<dbReference type="Gene3D" id="2.120.10.30">
    <property type="entry name" value="TolB, C-terminal domain"/>
    <property type="match status" value="2"/>
</dbReference>